<dbReference type="Gene3D" id="2.60.120.10">
    <property type="entry name" value="Jelly Rolls"/>
    <property type="match status" value="1"/>
</dbReference>
<evidence type="ECO:0000259" key="4">
    <source>
        <dbReference type="PROSITE" id="PS50109"/>
    </source>
</evidence>
<dbReference type="Proteomes" id="UP000239735">
    <property type="component" value="Unassembled WGS sequence"/>
</dbReference>
<feature type="domain" description="Histidine kinase" evidence="4">
    <location>
        <begin position="287"/>
        <end position="458"/>
    </location>
</feature>
<dbReference type="InterPro" id="IPR003594">
    <property type="entry name" value="HATPase_dom"/>
</dbReference>
<dbReference type="PRINTS" id="PR00344">
    <property type="entry name" value="BCTRLSENSOR"/>
</dbReference>
<dbReference type="InterPro" id="IPR005467">
    <property type="entry name" value="His_kinase_dom"/>
</dbReference>
<dbReference type="OrthoDB" id="224978at2"/>
<reference evidence="6" key="1">
    <citation type="submission" date="2018-02" db="EMBL/GenBank/DDBJ databases">
        <authorList>
            <person name="Hausmann B."/>
        </authorList>
    </citation>
    <scope>NUCLEOTIDE SEQUENCE [LARGE SCALE GENOMIC DNA]</scope>
    <source>
        <strain evidence="6">Peat soil MAG SbA5</strain>
    </source>
</reference>
<evidence type="ECO:0000256" key="1">
    <source>
        <dbReference type="ARBA" id="ARBA00000085"/>
    </source>
</evidence>
<evidence type="ECO:0000313" key="6">
    <source>
        <dbReference type="Proteomes" id="UP000239735"/>
    </source>
</evidence>
<dbReference type="PROSITE" id="PS50042">
    <property type="entry name" value="CNMP_BINDING_3"/>
    <property type="match status" value="1"/>
</dbReference>
<dbReference type="EMBL" id="OKRB01000118">
    <property type="protein sequence ID" value="SPE27305.1"/>
    <property type="molecule type" value="Genomic_DNA"/>
</dbReference>
<dbReference type="SMART" id="SM00100">
    <property type="entry name" value="cNMP"/>
    <property type="match status" value="1"/>
</dbReference>
<dbReference type="PANTHER" id="PTHR43065:SF48">
    <property type="entry name" value="HISTIDINE KINASE"/>
    <property type="match status" value="1"/>
</dbReference>
<dbReference type="EC" id="2.7.13.3" evidence="2"/>
<evidence type="ECO:0000256" key="2">
    <source>
        <dbReference type="ARBA" id="ARBA00012438"/>
    </source>
</evidence>
<evidence type="ECO:0000313" key="5">
    <source>
        <dbReference type="EMBL" id="SPE27305.1"/>
    </source>
</evidence>
<sequence length="458" mass="50137">MISLVELRGVAAFSDLPDDQIEWFLRQIQEVSVQPGEAFVHKDDPADWMFIFLEGLFQWSGEFGGDIVTLPAQAGEVSGVLPFSRMKRFTVTGRALTDGRLGKFPVARFSELIHKMPELTTRLVAMMSERIREGTRIEQMRDRSASLGKLSAGLAHELNNPASAVKRAADQMRDMLAKMRGANSELWRLSVNDSDKARIEEAEASLLESKAVLLDGLALGDLEERLNSILRSHGHPDPWELSASLAKCNMASDTLVSLLTNLDSRTARPAPARIAASAELSILLGAVENSSDRISNLVRTVKEYTYMDQAPVQDIDVARSLETTLGTLAHILRPGIEVKRNCEPVPLLVSAVGSELSQVWTNLIENAIDAMPGQGELRLQIFREDNYAVIEIGDSGSGIPAEIKPYIFDPFFTTKDVGEGTGLGLTTVQTIVRKLGGNIQVTSKPGDTVFQVRLALVT</sequence>
<accession>A0A2N9LVW8</accession>
<proteinExistence type="predicted"/>
<gene>
    <name evidence="5" type="ORF">SBA5_590026</name>
</gene>
<dbReference type="SUPFAM" id="SSF55874">
    <property type="entry name" value="ATPase domain of HSP90 chaperone/DNA topoisomerase II/histidine kinase"/>
    <property type="match status" value="1"/>
</dbReference>
<name>A0A2N9LVW8_9BACT</name>
<dbReference type="Gene3D" id="1.10.287.130">
    <property type="match status" value="1"/>
</dbReference>
<evidence type="ECO:0000259" key="3">
    <source>
        <dbReference type="PROSITE" id="PS50042"/>
    </source>
</evidence>
<dbReference type="InterPro" id="IPR004358">
    <property type="entry name" value="Sig_transdc_His_kin-like_C"/>
</dbReference>
<protein>
    <recommendedName>
        <fullName evidence="2">histidine kinase</fullName>
        <ecNumber evidence="2">2.7.13.3</ecNumber>
    </recommendedName>
</protein>
<dbReference type="PANTHER" id="PTHR43065">
    <property type="entry name" value="SENSOR HISTIDINE KINASE"/>
    <property type="match status" value="1"/>
</dbReference>
<dbReference type="InterPro" id="IPR036890">
    <property type="entry name" value="HATPase_C_sf"/>
</dbReference>
<dbReference type="Gene3D" id="3.30.565.10">
    <property type="entry name" value="Histidine kinase-like ATPase, C-terminal domain"/>
    <property type="match status" value="1"/>
</dbReference>
<dbReference type="Pfam" id="PF02518">
    <property type="entry name" value="HATPase_c"/>
    <property type="match status" value="1"/>
</dbReference>
<dbReference type="CDD" id="cd00038">
    <property type="entry name" value="CAP_ED"/>
    <property type="match status" value="1"/>
</dbReference>
<organism evidence="5 6">
    <name type="scientific">Candidatus Sulfuritelmatomonas gaucii</name>
    <dbReference type="NCBI Taxonomy" id="2043161"/>
    <lineage>
        <taxon>Bacteria</taxon>
        <taxon>Pseudomonadati</taxon>
        <taxon>Acidobacteriota</taxon>
        <taxon>Terriglobia</taxon>
        <taxon>Terriglobales</taxon>
        <taxon>Acidobacteriaceae</taxon>
        <taxon>Candidatus Sulfuritelmatomonas</taxon>
    </lineage>
</organism>
<dbReference type="InterPro" id="IPR000595">
    <property type="entry name" value="cNMP-bd_dom"/>
</dbReference>
<comment type="catalytic activity">
    <reaction evidence="1">
        <text>ATP + protein L-histidine = ADP + protein N-phospho-L-histidine.</text>
        <dbReference type="EC" id="2.7.13.3"/>
    </reaction>
</comment>
<dbReference type="AlphaFoldDB" id="A0A2N9LVW8"/>
<dbReference type="Pfam" id="PF00027">
    <property type="entry name" value="cNMP_binding"/>
    <property type="match status" value="1"/>
</dbReference>
<dbReference type="InterPro" id="IPR014710">
    <property type="entry name" value="RmlC-like_jellyroll"/>
</dbReference>
<feature type="domain" description="Cyclic nucleotide-binding" evidence="3">
    <location>
        <begin position="12"/>
        <end position="130"/>
    </location>
</feature>
<dbReference type="GO" id="GO:0004673">
    <property type="term" value="F:protein histidine kinase activity"/>
    <property type="evidence" value="ECO:0007669"/>
    <property type="project" value="UniProtKB-EC"/>
</dbReference>
<dbReference type="SUPFAM" id="SSF51206">
    <property type="entry name" value="cAMP-binding domain-like"/>
    <property type="match status" value="1"/>
</dbReference>
<dbReference type="PROSITE" id="PS50109">
    <property type="entry name" value="HIS_KIN"/>
    <property type="match status" value="1"/>
</dbReference>
<dbReference type="InterPro" id="IPR018490">
    <property type="entry name" value="cNMP-bd_dom_sf"/>
</dbReference>
<dbReference type="SMART" id="SM00387">
    <property type="entry name" value="HATPase_c"/>
    <property type="match status" value="1"/>
</dbReference>